<name>A0A6J7IAE4_9ZZZZ</name>
<dbReference type="Gene3D" id="3.40.50.2300">
    <property type="match status" value="2"/>
</dbReference>
<evidence type="ECO:0000256" key="1">
    <source>
        <dbReference type="ARBA" id="ARBA00022729"/>
    </source>
</evidence>
<feature type="domain" description="Leucine-binding protein" evidence="2">
    <location>
        <begin position="31"/>
        <end position="363"/>
    </location>
</feature>
<dbReference type="InterPro" id="IPR028081">
    <property type="entry name" value="Leu-bd"/>
</dbReference>
<reference evidence="3" key="1">
    <citation type="submission" date="2020-05" db="EMBL/GenBank/DDBJ databases">
        <authorList>
            <person name="Chiriac C."/>
            <person name="Salcher M."/>
            <person name="Ghai R."/>
            <person name="Kavagutti S V."/>
        </authorList>
    </citation>
    <scope>NUCLEOTIDE SEQUENCE</scope>
</reference>
<dbReference type="InterPro" id="IPR051010">
    <property type="entry name" value="BCAA_transport"/>
</dbReference>
<dbReference type="PANTHER" id="PTHR30483:SF6">
    <property type="entry name" value="PERIPLASMIC BINDING PROTEIN OF ABC TRANSPORTER FOR NATURAL AMINO ACIDS"/>
    <property type="match status" value="1"/>
</dbReference>
<keyword evidence="1" id="KW-0732">Signal</keyword>
<dbReference type="SUPFAM" id="SSF53822">
    <property type="entry name" value="Periplasmic binding protein-like I"/>
    <property type="match status" value="1"/>
</dbReference>
<dbReference type="InterPro" id="IPR028082">
    <property type="entry name" value="Peripla_BP_I"/>
</dbReference>
<dbReference type="AlphaFoldDB" id="A0A6J7IAE4"/>
<gene>
    <name evidence="3" type="ORF">UFOPK3674_00949</name>
</gene>
<accession>A0A6J7IAE4</accession>
<organism evidence="3">
    <name type="scientific">freshwater metagenome</name>
    <dbReference type="NCBI Taxonomy" id="449393"/>
    <lineage>
        <taxon>unclassified sequences</taxon>
        <taxon>metagenomes</taxon>
        <taxon>ecological metagenomes</taxon>
    </lineage>
</organism>
<dbReference type="EMBL" id="CAFBMX010000004">
    <property type="protein sequence ID" value="CAB4927581.1"/>
    <property type="molecule type" value="Genomic_DNA"/>
</dbReference>
<protein>
    <submittedName>
        <fullName evidence="3">Unannotated protein</fullName>
    </submittedName>
</protein>
<evidence type="ECO:0000313" key="3">
    <source>
        <dbReference type="EMBL" id="CAB4927581.1"/>
    </source>
</evidence>
<sequence>MNRRIIIALVAALASLAIGAGAAAARQPQLHLGSVYAYSGTGAPYGVGQINGERLAVRQINAAARRSGLTVKMDSAAIDSSSDSAIAAVASMISSGAQAILGPTLSSQAAAALPPAVAAKIPSIGVTNATLSLTGLRPYVWRVSAAEDRMIRASVDVAHDELGIRTAVIVADPNNGYSAGAEQSFERAAARSGVTILAVIPCATGSDPTAALQAAAETGAQAIFSGAIGSDPQAVVTARKTLGLTQLLVGGNGFNAPDLPGTPGAAGTVVGASWNAIGANAASKRFVRSYRRAFKLAPDTFAAQGFASVELAAAAARAGKGTSAAAIQRGLGRLRRVPTVLGKITFRSGEARYPVVVQQVKGGKFVPIARRAG</sequence>
<dbReference type="Pfam" id="PF13458">
    <property type="entry name" value="Peripla_BP_6"/>
    <property type="match status" value="1"/>
</dbReference>
<dbReference type="PANTHER" id="PTHR30483">
    <property type="entry name" value="LEUCINE-SPECIFIC-BINDING PROTEIN"/>
    <property type="match status" value="1"/>
</dbReference>
<evidence type="ECO:0000259" key="2">
    <source>
        <dbReference type="Pfam" id="PF13458"/>
    </source>
</evidence>
<proteinExistence type="predicted"/>